<accession>X1QR86</accession>
<proteinExistence type="predicted"/>
<evidence type="ECO:0000313" key="1">
    <source>
        <dbReference type="EMBL" id="GAI57316.1"/>
    </source>
</evidence>
<protein>
    <submittedName>
        <fullName evidence="1">Uncharacterized protein</fullName>
    </submittedName>
</protein>
<gene>
    <name evidence="1" type="ORF">S06H3_53551</name>
</gene>
<reference evidence="1" key="1">
    <citation type="journal article" date="2014" name="Front. Microbiol.">
        <title>High frequency of phylogenetically diverse reductive dehalogenase-homologous genes in deep subseafloor sedimentary metagenomes.</title>
        <authorList>
            <person name="Kawai M."/>
            <person name="Futagami T."/>
            <person name="Toyoda A."/>
            <person name="Takaki Y."/>
            <person name="Nishi S."/>
            <person name="Hori S."/>
            <person name="Arai W."/>
            <person name="Tsubouchi T."/>
            <person name="Morono Y."/>
            <person name="Uchiyama I."/>
            <person name="Ito T."/>
            <person name="Fujiyama A."/>
            <person name="Inagaki F."/>
            <person name="Takami H."/>
        </authorList>
    </citation>
    <scope>NUCLEOTIDE SEQUENCE</scope>
    <source>
        <strain evidence="1">Expedition CK06-06</strain>
    </source>
</reference>
<dbReference type="InterPro" id="IPR024096">
    <property type="entry name" value="NO_sig/Golgi_transp_ligand-bd"/>
</dbReference>
<dbReference type="EMBL" id="BARV01034149">
    <property type="protein sequence ID" value="GAI57316.1"/>
    <property type="molecule type" value="Genomic_DNA"/>
</dbReference>
<dbReference type="SUPFAM" id="SSF111126">
    <property type="entry name" value="Ligand-binding domain in the NO signalling and Golgi transport"/>
    <property type="match status" value="1"/>
</dbReference>
<name>X1QR86_9ZZZZ</name>
<organism evidence="1">
    <name type="scientific">marine sediment metagenome</name>
    <dbReference type="NCBI Taxonomy" id="412755"/>
    <lineage>
        <taxon>unclassified sequences</taxon>
        <taxon>metagenomes</taxon>
        <taxon>ecological metagenomes</taxon>
    </lineage>
</organism>
<dbReference type="Gene3D" id="3.30.1380.20">
    <property type="entry name" value="Trafficking protein particle complex subunit 3"/>
    <property type="match status" value="1"/>
</dbReference>
<sequence>MNNYNLKKEADKLMEMKGNVRGEVFRTHATYIRHREGERGVKAVEKKMTELGYPLKFDEIKPLRWYSESHSVLVILVAKELFNWKDSDIFDMGNSAPKYSFIVKLLMKYFLSPKTTLEQSPKYWRKHYDFGKLEVCQFDEKEKYMSVRVKGYKTHPIVCIFHKGYFLRLCQYVIKGKNITIEETKCMFKGDPYHEHVVRWE</sequence>
<comment type="caution">
    <text evidence="1">The sequence shown here is derived from an EMBL/GenBank/DDBJ whole genome shotgun (WGS) entry which is preliminary data.</text>
</comment>
<dbReference type="AlphaFoldDB" id="X1QR86"/>